<sequence>MELASKTQNFMPIKNKKLGTVSSRYTLKTQAELYIRLSLKKNDEQL</sequence>
<dbReference type="EMBL" id="CP157947">
    <property type="protein sequence ID" value="XBS68528.1"/>
    <property type="molecule type" value="Genomic_DNA"/>
</dbReference>
<accession>A0AAU7Q606</accession>
<proteinExistence type="predicted"/>
<dbReference type="AlphaFoldDB" id="A0AAU7Q606"/>
<protein>
    <submittedName>
        <fullName evidence="1">Uncharacterized protein</fullName>
    </submittedName>
</protein>
<organism evidence="1">
    <name type="scientific">Acerihabitans sp. KWT182</name>
    <dbReference type="NCBI Taxonomy" id="3157919"/>
    <lineage>
        <taxon>Bacteria</taxon>
        <taxon>Pseudomonadati</taxon>
        <taxon>Pseudomonadota</taxon>
        <taxon>Gammaproteobacteria</taxon>
        <taxon>Enterobacterales</taxon>
        <taxon>Pectobacteriaceae</taxon>
        <taxon>Acerihabitans</taxon>
    </lineage>
</organism>
<name>A0AAU7Q606_9GAMM</name>
<evidence type="ECO:0000313" key="1">
    <source>
        <dbReference type="EMBL" id="XBS68528.1"/>
    </source>
</evidence>
<gene>
    <name evidence="1" type="ORF">ABK905_17765</name>
</gene>
<reference evidence="1" key="1">
    <citation type="submission" date="2024-06" db="EMBL/GenBank/DDBJ databases">
        <authorList>
            <person name="Coelho C."/>
            <person name="Bento M."/>
            <person name="Garcia E."/>
            <person name="Camelo A."/>
            <person name="Brandao I."/>
            <person name="Espirito Santo C."/>
            <person name="Trovao J."/>
            <person name="Verissimo A."/>
            <person name="Costa J."/>
            <person name="Tiago I."/>
        </authorList>
    </citation>
    <scope>NUCLEOTIDE SEQUENCE</scope>
    <source>
        <strain evidence="1">KWT182</strain>
    </source>
</reference>